<evidence type="ECO:0000313" key="1">
    <source>
        <dbReference type="EMBL" id="BDU74784.1"/>
    </source>
</evidence>
<dbReference type="RefSeq" id="WP_316413458.1">
    <property type="nucleotide sequence ID" value="NZ_AP027080.1"/>
</dbReference>
<reference evidence="2" key="1">
    <citation type="journal article" date="2023" name="Int. J. Syst. Evol. Microbiol.">
        <title>Mesoterricola silvestris gen. nov., sp. nov., Mesoterricola sediminis sp. nov., Geothrix oryzae sp. nov., Geothrix edaphica sp. nov., Geothrix rubra sp. nov., and Geothrix limicola sp. nov., six novel members of Acidobacteriota isolated from soils.</title>
        <authorList>
            <person name="Itoh H."/>
            <person name="Sugisawa Y."/>
            <person name="Mise K."/>
            <person name="Xu Z."/>
            <person name="Kuniyasu M."/>
            <person name="Ushijima N."/>
            <person name="Kawano K."/>
            <person name="Kobayashi E."/>
            <person name="Shiratori Y."/>
            <person name="Masuda Y."/>
            <person name="Senoo K."/>
        </authorList>
    </citation>
    <scope>NUCLEOTIDE SEQUENCE [LARGE SCALE GENOMIC DNA]</scope>
    <source>
        <strain evidence="2">W79</strain>
    </source>
</reference>
<gene>
    <name evidence="1" type="ORF">METEAL_39580</name>
</gene>
<organism evidence="1 2">
    <name type="scientific">Mesoterricola silvestris</name>
    <dbReference type="NCBI Taxonomy" id="2927979"/>
    <lineage>
        <taxon>Bacteria</taxon>
        <taxon>Pseudomonadati</taxon>
        <taxon>Acidobacteriota</taxon>
        <taxon>Holophagae</taxon>
        <taxon>Holophagales</taxon>
        <taxon>Holophagaceae</taxon>
        <taxon>Mesoterricola</taxon>
    </lineage>
</organism>
<dbReference type="EMBL" id="AP027080">
    <property type="protein sequence ID" value="BDU74784.1"/>
    <property type="molecule type" value="Genomic_DNA"/>
</dbReference>
<dbReference type="KEGG" id="msil:METEAL_39580"/>
<sequence length="115" mass="12152">MLPLVLALALTPSPGPALPSVAGLRRPMPVAADVAEYVRWSLTELGQAVVVVEGEYAAPLPKVATGIRFLDGNLRLFSVRGINPADIPAAPWMDTGTIRSGGNVVQKTYPIGWGY</sequence>
<dbReference type="AlphaFoldDB" id="A0AA48GNU7"/>
<evidence type="ECO:0000313" key="2">
    <source>
        <dbReference type="Proteomes" id="UP001238179"/>
    </source>
</evidence>
<protein>
    <submittedName>
        <fullName evidence="1">Uncharacterized protein</fullName>
    </submittedName>
</protein>
<dbReference type="Proteomes" id="UP001238179">
    <property type="component" value="Chromosome"/>
</dbReference>
<proteinExistence type="predicted"/>
<accession>A0AA48GNU7</accession>
<keyword evidence="2" id="KW-1185">Reference proteome</keyword>
<name>A0AA48GNU7_9BACT</name>